<dbReference type="InterPro" id="IPR011010">
    <property type="entry name" value="DNA_brk_join_enz"/>
</dbReference>
<gene>
    <name evidence="2" type="ORF">DK846_15110</name>
</gene>
<dbReference type="GO" id="GO:0006310">
    <property type="term" value="P:DNA recombination"/>
    <property type="evidence" value="ECO:0007669"/>
    <property type="project" value="UniProtKB-KW"/>
</dbReference>
<dbReference type="GO" id="GO:0003677">
    <property type="term" value="F:DNA binding"/>
    <property type="evidence" value="ECO:0007669"/>
    <property type="project" value="InterPro"/>
</dbReference>
<evidence type="ECO:0008006" key="4">
    <source>
        <dbReference type="Google" id="ProtNLM"/>
    </source>
</evidence>
<dbReference type="GO" id="GO:0015074">
    <property type="term" value="P:DNA integration"/>
    <property type="evidence" value="ECO:0007669"/>
    <property type="project" value="InterPro"/>
</dbReference>
<proteinExistence type="predicted"/>
<organism evidence="2 3">
    <name type="scientific">Methanospirillum lacunae</name>
    <dbReference type="NCBI Taxonomy" id="668570"/>
    <lineage>
        <taxon>Archaea</taxon>
        <taxon>Methanobacteriati</taxon>
        <taxon>Methanobacteriota</taxon>
        <taxon>Stenosarchaea group</taxon>
        <taxon>Methanomicrobia</taxon>
        <taxon>Methanomicrobiales</taxon>
        <taxon>Methanospirillaceae</taxon>
        <taxon>Methanospirillum</taxon>
    </lineage>
</organism>
<protein>
    <recommendedName>
        <fullName evidence="4">Tyr recombinase domain-containing protein</fullName>
    </recommendedName>
</protein>
<keyword evidence="3" id="KW-1185">Reference proteome</keyword>
<dbReference type="Proteomes" id="UP000245657">
    <property type="component" value="Unassembled WGS sequence"/>
</dbReference>
<reference evidence="2 3" key="1">
    <citation type="submission" date="2018-05" db="EMBL/GenBank/DDBJ databases">
        <title>Draft genome of Methanospirillum lacunae Ki8-1.</title>
        <authorList>
            <person name="Dueholm M.S."/>
            <person name="Nielsen P.H."/>
            <person name="Bakmann L.F."/>
            <person name="Otzen D.E."/>
        </authorList>
    </citation>
    <scope>NUCLEOTIDE SEQUENCE [LARGE SCALE GENOMIC DNA]</scope>
    <source>
        <strain evidence="2 3">Ki8-1</strain>
    </source>
</reference>
<dbReference type="SUPFAM" id="SSF56349">
    <property type="entry name" value="DNA breaking-rejoining enzymes"/>
    <property type="match status" value="1"/>
</dbReference>
<accession>A0A2V2N4Q6</accession>
<evidence type="ECO:0000256" key="1">
    <source>
        <dbReference type="ARBA" id="ARBA00023172"/>
    </source>
</evidence>
<dbReference type="EMBL" id="QGMY01000015">
    <property type="protein sequence ID" value="PWR70243.1"/>
    <property type="molecule type" value="Genomic_DNA"/>
</dbReference>
<dbReference type="Gene3D" id="1.10.443.10">
    <property type="entry name" value="Intergrase catalytic core"/>
    <property type="match status" value="1"/>
</dbReference>
<dbReference type="AlphaFoldDB" id="A0A2V2N4Q6"/>
<comment type="caution">
    <text evidence="2">The sequence shown here is derived from an EMBL/GenBank/DDBJ whole genome shotgun (WGS) entry which is preliminary data.</text>
</comment>
<evidence type="ECO:0000313" key="2">
    <source>
        <dbReference type="EMBL" id="PWR70243.1"/>
    </source>
</evidence>
<keyword evidence="1" id="KW-0233">DNA recombination</keyword>
<sequence>MGFAISFLNHLGRVTMNPKYSAFTVYLELPKTKKTRKCVTSRIVTLDDISTMIERINEAERTDEISSDRAMQYRTVILLGAYTGQRSEATLSKITVGDVRKALGTDKPCMSIPSDKDKIRMAHYVPIHPHLIEPLSCLISGRENDELLSSYHSINMWLKHKKFPLSRCQHHFILGDLRKFAEQHGDAICWNDSNRSYILTHGVSGVQWAHYKSPLPEYVYDVYMHAWKNIILEF</sequence>
<name>A0A2V2N4Q6_9EURY</name>
<evidence type="ECO:0000313" key="3">
    <source>
        <dbReference type="Proteomes" id="UP000245657"/>
    </source>
</evidence>
<dbReference type="InterPro" id="IPR013762">
    <property type="entry name" value="Integrase-like_cat_sf"/>
</dbReference>